<keyword evidence="7" id="KW-0175">Coiled coil</keyword>
<evidence type="ECO:0000256" key="6">
    <source>
        <dbReference type="ARBA" id="ARBA00023225"/>
    </source>
</evidence>
<dbReference type="InterPro" id="IPR018035">
    <property type="entry name" value="Flagellar_FliH/T3SS_HrpE"/>
</dbReference>
<evidence type="ECO:0000256" key="5">
    <source>
        <dbReference type="ARBA" id="ARBA00022927"/>
    </source>
</evidence>
<dbReference type="InterPro" id="IPR051472">
    <property type="entry name" value="T3SS_Stator/FliH"/>
</dbReference>
<dbReference type="Pfam" id="PF02108">
    <property type="entry name" value="FliH"/>
    <property type="match status" value="1"/>
</dbReference>
<dbReference type="PANTHER" id="PTHR34982:SF1">
    <property type="entry name" value="FLAGELLAR ASSEMBLY PROTEIN FLIH"/>
    <property type="match status" value="1"/>
</dbReference>
<accession>A0A7C4PJF3</accession>
<dbReference type="EMBL" id="DSYK01000069">
    <property type="protein sequence ID" value="HGS20486.1"/>
    <property type="molecule type" value="Genomic_DNA"/>
</dbReference>
<dbReference type="Gene3D" id="1.20.5.2950">
    <property type="match status" value="1"/>
</dbReference>
<keyword evidence="4" id="KW-1005">Bacterial flagellum biogenesis</keyword>
<keyword evidence="5" id="KW-0653">Protein transport</keyword>
<evidence type="ECO:0000256" key="1">
    <source>
        <dbReference type="ARBA" id="ARBA00003041"/>
    </source>
</evidence>
<sequence length="311" mass="34250">MRLSSKVIRGVAGEDVRAWEPFDLNGPAGPAQEVQVEEILALFCGPRRVQSTEGVLYPASLEPQVTIWTPEELVQVSPFEPMEWETGVEGPGRPELEEKSPLSFASEADAQNEVLEMLAQARARAEEIILQAEQSADELLAQAQAEIQRAVEEGYREGQERALAEARSAIESARATVEEVNEWRAQMLAQSEPLVVDLVRQIARSMFGNGVELDSHLLQANLERALENARSLGDLILYLNPADSEKLEAAWRENQELRTGNRIQIIPSAGIKPGGCYIQGAMGSVDARVETQLDAVLKVFDEQDEPGEEGH</sequence>
<evidence type="ECO:0000256" key="2">
    <source>
        <dbReference type="ARBA" id="ARBA00006602"/>
    </source>
</evidence>
<dbReference type="GO" id="GO:0044781">
    <property type="term" value="P:bacterial-type flagellum organization"/>
    <property type="evidence" value="ECO:0007669"/>
    <property type="project" value="UniProtKB-KW"/>
</dbReference>
<evidence type="ECO:0000256" key="4">
    <source>
        <dbReference type="ARBA" id="ARBA00022795"/>
    </source>
</evidence>
<gene>
    <name evidence="9" type="ORF">ENT37_01295</name>
</gene>
<name>A0A7C4PJF3_9CHLR</name>
<keyword evidence="3" id="KW-0813">Transport</keyword>
<feature type="coiled-coil region" evidence="7">
    <location>
        <begin position="115"/>
        <end position="176"/>
    </location>
</feature>
<feature type="domain" description="Flagellar assembly protein FliH/Type III secretion system HrpE" evidence="8">
    <location>
        <begin position="170"/>
        <end position="295"/>
    </location>
</feature>
<comment type="function">
    <text evidence="1">Needed for flagellar regrowth and assembly.</text>
</comment>
<protein>
    <recommendedName>
        <fullName evidence="8">Flagellar assembly protein FliH/Type III secretion system HrpE domain-containing protein</fullName>
    </recommendedName>
</protein>
<proteinExistence type="inferred from homology"/>
<evidence type="ECO:0000256" key="7">
    <source>
        <dbReference type="SAM" id="Coils"/>
    </source>
</evidence>
<reference evidence="9" key="1">
    <citation type="journal article" date="2020" name="mSystems">
        <title>Genome- and Community-Level Interaction Insights into Carbon Utilization and Element Cycling Functions of Hydrothermarchaeota in Hydrothermal Sediment.</title>
        <authorList>
            <person name="Zhou Z."/>
            <person name="Liu Y."/>
            <person name="Xu W."/>
            <person name="Pan J."/>
            <person name="Luo Z.H."/>
            <person name="Li M."/>
        </authorList>
    </citation>
    <scope>NUCLEOTIDE SEQUENCE [LARGE SCALE GENOMIC DNA]</scope>
    <source>
        <strain evidence="9">SpSt-573</strain>
    </source>
</reference>
<organism evidence="9">
    <name type="scientific">Anaerolinea thermolimosa</name>
    <dbReference type="NCBI Taxonomy" id="229919"/>
    <lineage>
        <taxon>Bacteria</taxon>
        <taxon>Bacillati</taxon>
        <taxon>Chloroflexota</taxon>
        <taxon>Anaerolineae</taxon>
        <taxon>Anaerolineales</taxon>
        <taxon>Anaerolineaceae</taxon>
        <taxon>Anaerolinea</taxon>
    </lineage>
</organism>
<evidence type="ECO:0000259" key="8">
    <source>
        <dbReference type="Pfam" id="PF02108"/>
    </source>
</evidence>
<comment type="caution">
    <text evidence="9">The sequence shown here is derived from an EMBL/GenBank/DDBJ whole genome shotgun (WGS) entry which is preliminary data.</text>
</comment>
<dbReference type="AlphaFoldDB" id="A0A7C4PJF3"/>
<dbReference type="GO" id="GO:0015031">
    <property type="term" value="P:protein transport"/>
    <property type="evidence" value="ECO:0007669"/>
    <property type="project" value="UniProtKB-KW"/>
</dbReference>
<dbReference type="GO" id="GO:0005829">
    <property type="term" value="C:cytosol"/>
    <property type="evidence" value="ECO:0007669"/>
    <property type="project" value="TreeGrafter"/>
</dbReference>
<dbReference type="PANTHER" id="PTHR34982">
    <property type="entry name" value="YOP PROTEINS TRANSLOCATION PROTEIN L"/>
    <property type="match status" value="1"/>
</dbReference>
<evidence type="ECO:0000256" key="3">
    <source>
        <dbReference type="ARBA" id="ARBA00022448"/>
    </source>
</evidence>
<comment type="similarity">
    <text evidence="2">Belongs to the FliH family.</text>
</comment>
<keyword evidence="6" id="KW-1006">Bacterial flagellum protein export</keyword>
<evidence type="ECO:0000313" key="9">
    <source>
        <dbReference type="EMBL" id="HGS20486.1"/>
    </source>
</evidence>